<evidence type="ECO:0000256" key="2">
    <source>
        <dbReference type="ARBA" id="ARBA00022803"/>
    </source>
</evidence>
<dbReference type="GO" id="GO:0046813">
    <property type="term" value="P:receptor-mediated virion attachment to host cell"/>
    <property type="evidence" value="ECO:0007669"/>
    <property type="project" value="TreeGrafter"/>
</dbReference>
<reference evidence="5" key="1">
    <citation type="submission" date="2019-05" db="EMBL/GenBank/DDBJ databases">
        <title>Whole genome sequencing of Pseudanabaena catenata USMAC16.</title>
        <authorList>
            <person name="Khan Z."/>
            <person name="Omar W.M."/>
            <person name="Convey P."/>
            <person name="Merican F."/>
            <person name="Najimudin N."/>
        </authorList>
    </citation>
    <scope>NUCLEOTIDE SEQUENCE</scope>
    <source>
        <strain evidence="5">USMAC16</strain>
    </source>
</reference>
<proteinExistence type="predicted"/>
<feature type="repeat" description="TPR" evidence="3">
    <location>
        <begin position="93"/>
        <end position="126"/>
    </location>
</feature>
<dbReference type="InterPro" id="IPR011990">
    <property type="entry name" value="TPR-like_helical_dom_sf"/>
</dbReference>
<dbReference type="InterPro" id="IPR050498">
    <property type="entry name" value="Ycf3"/>
</dbReference>
<evidence type="ECO:0000313" key="6">
    <source>
        <dbReference type="Proteomes" id="UP001152872"/>
    </source>
</evidence>
<dbReference type="PANTHER" id="PTHR44858:SF1">
    <property type="entry name" value="UDP-N-ACETYLGLUCOSAMINE--PEPTIDE N-ACETYLGLUCOSAMINYLTRANSFERASE SPINDLY-RELATED"/>
    <property type="match status" value="1"/>
</dbReference>
<evidence type="ECO:0000256" key="3">
    <source>
        <dbReference type="PROSITE-ProRule" id="PRU00339"/>
    </source>
</evidence>
<evidence type="ECO:0000256" key="1">
    <source>
        <dbReference type="ARBA" id="ARBA00022737"/>
    </source>
</evidence>
<dbReference type="EMBL" id="VBTY01000034">
    <property type="protein sequence ID" value="MDG3494145.1"/>
    <property type="molecule type" value="Genomic_DNA"/>
</dbReference>
<keyword evidence="1" id="KW-0677">Repeat</keyword>
<dbReference type="GO" id="GO:0009279">
    <property type="term" value="C:cell outer membrane"/>
    <property type="evidence" value="ECO:0007669"/>
    <property type="project" value="TreeGrafter"/>
</dbReference>
<dbReference type="SMART" id="SM00028">
    <property type="entry name" value="TPR"/>
    <property type="match status" value="3"/>
</dbReference>
<sequence>MAQFLSFRRFLVNEQINQKINKKELSIHQSPSRFKGASTLLLGVLIGSFLYACEAKVSVSGGTEVKTTAETPTKESAAPTSAPTSAQPTSNEAIAAYNQGNAKSESGDVKGAIESYNKAISLQPSFPEAFINRGNVKAKAGDKEGAIADFNEAIHLKADSATAYASRGDLKHLSGDNAGARADLMKAAELFKQQGKAENAEAITKAIEQIK</sequence>
<dbReference type="Proteomes" id="UP001152872">
    <property type="component" value="Unassembled WGS sequence"/>
</dbReference>
<organism evidence="5 6">
    <name type="scientific">Pseudanabaena catenata USMAC16</name>
    <dbReference type="NCBI Taxonomy" id="1855837"/>
    <lineage>
        <taxon>Bacteria</taxon>
        <taxon>Bacillati</taxon>
        <taxon>Cyanobacteriota</taxon>
        <taxon>Cyanophyceae</taxon>
        <taxon>Pseudanabaenales</taxon>
        <taxon>Pseudanabaenaceae</taxon>
        <taxon>Pseudanabaena</taxon>
    </lineage>
</organism>
<dbReference type="Gene3D" id="1.25.40.10">
    <property type="entry name" value="Tetratricopeptide repeat domain"/>
    <property type="match status" value="1"/>
</dbReference>
<evidence type="ECO:0000313" key="5">
    <source>
        <dbReference type="EMBL" id="MDG3494145.1"/>
    </source>
</evidence>
<accession>A0A9X4RHL2</accession>
<gene>
    <name evidence="5" type="ORF">FEV09_06190</name>
</gene>
<dbReference type="PROSITE" id="PS50005">
    <property type="entry name" value="TPR"/>
    <property type="match status" value="2"/>
</dbReference>
<keyword evidence="6" id="KW-1185">Reference proteome</keyword>
<feature type="repeat" description="TPR" evidence="3">
    <location>
        <begin position="127"/>
        <end position="160"/>
    </location>
</feature>
<dbReference type="AlphaFoldDB" id="A0A9X4RHL2"/>
<feature type="compositionally biased region" description="Low complexity" evidence="4">
    <location>
        <begin position="74"/>
        <end position="90"/>
    </location>
</feature>
<dbReference type="Pfam" id="PF13414">
    <property type="entry name" value="TPR_11"/>
    <property type="match status" value="1"/>
</dbReference>
<feature type="region of interest" description="Disordered" evidence="4">
    <location>
        <begin position="62"/>
        <end position="90"/>
    </location>
</feature>
<keyword evidence="2 3" id="KW-0802">TPR repeat</keyword>
<dbReference type="SUPFAM" id="SSF48452">
    <property type="entry name" value="TPR-like"/>
    <property type="match status" value="1"/>
</dbReference>
<evidence type="ECO:0000256" key="4">
    <source>
        <dbReference type="SAM" id="MobiDB-lite"/>
    </source>
</evidence>
<comment type="caution">
    <text evidence="5">The sequence shown here is derived from an EMBL/GenBank/DDBJ whole genome shotgun (WGS) entry which is preliminary data.</text>
</comment>
<dbReference type="RefSeq" id="WP_009626209.1">
    <property type="nucleotide sequence ID" value="NZ_VBTY01000034.1"/>
</dbReference>
<protein>
    <submittedName>
        <fullName evidence="5">Tetratricopeptide repeat protein</fullName>
    </submittedName>
</protein>
<name>A0A9X4RHL2_9CYAN</name>
<dbReference type="InterPro" id="IPR019734">
    <property type="entry name" value="TPR_rpt"/>
</dbReference>
<dbReference type="PANTHER" id="PTHR44858">
    <property type="entry name" value="TETRATRICOPEPTIDE REPEAT PROTEIN 6"/>
    <property type="match status" value="1"/>
</dbReference>